<dbReference type="EC" id="3.1.1.-" evidence="4"/>
<accession>A0ABM4ADF2</accession>
<comment type="domain">
    <text evidence="4">The nitrogen atoms of the two glycine residues in the GGXR motif define the oxyanion hole, and stabilize the oxyanion that forms during the nucleophilic attack by the catalytic serine during substrate cleavage.</text>
</comment>
<dbReference type="InterPro" id="IPR016035">
    <property type="entry name" value="Acyl_Trfase/lysoPLipase"/>
</dbReference>
<evidence type="ECO:0000256" key="2">
    <source>
        <dbReference type="ARBA" id="ARBA00022963"/>
    </source>
</evidence>
<reference evidence="7" key="1">
    <citation type="submission" date="2025-08" db="UniProtKB">
        <authorList>
            <consortium name="RefSeq"/>
        </authorList>
    </citation>
    <scope>IDENTIFICATION</scope>
    <source>
        <tissue evidence="7">Seedling</tissue>
    </source>
</reference>
<dbReference type="Proteomes" id="UP001652623">
    <property type="component" value="Chromosome 7"/>
</dbReference>
<evidence type="ECO:0000259" key="5">
    <source>
        <dbReference type="Pfam" id="PF01734"/>
    </source>
</evidence>
<feature type="domain" description="PNPLA" evidence="5">
    <location>
        <begin position="21"/>
        <end position="221"/>
    </location>
</feature>
<dbReference type="PANTHER" id="PTHR32176:SF118">
    <property type="entry name" value="PATATIN"/>
    <property type="match status" value="1"/>
</dbReference>
<dbReference type="SUPFAM" id="SSF52151">
    <property type="entry name" value="FabD/lysophospholipase-like"/>
    <property type="match status" value="1"/>
</dbReference>
<proteinExistence type="inferred from homology"/>
<evidence type="ECO:0000256" key="3">
    <source>
        <dbReference type="ARBA" id="ARBA00023098"/>
    </source>
</evidence>
<dbReference type="Pfam" id="PF01734">
    <property type="entry name" value="Patatin"/>
    <property type="match status" value="1"/>
</dbReference>
<evidence type="ECO:0000256" key="1">
    <source>
        <dbReference type="ARBA" id="ARBA00010240"/>
    </source>
</evidence>
<dbReference type="Gene3D" id="3.40.1090.10">
    <property type="entry name" value="Cytosolic phospholipase A2 catalytic domain"/>
    <property type="match status" value="1"/>
</dbReference>
<sequence length="396" mass="43388">MEAISDLRIKEPGYGSRITILSIDGGGVRGIIPAVILSYLEAKLQEIDGPNARLADYFDVIAGTSTGGLISAMLAAPDDQYPPRPLFDAKSIIEFYEKHCPNIFSPQHGGLLAILAALHGPKYDGKTLHEIIKHYLKGKKLHETLTNLVIPTFDIKKLQPTLFSSYQVKDNQSLDAKLSDICIATSAAPIYFPSYKFKNAGKEFNLVDGGVAANNPTFVAITEVVKQISEGNPALSNFDAKDYGPFLVLSLGTGSSSSDGYYDAGEASKWGILHWFLDGGHGSPLTECFSQASVDMIDYHISVLFKPHDYSGDNYLRIDYDKLTKEEGSMDLATQENLKNLKDVGNKLLTLPVSRKNFDTGKLEPTGDQTNQQALDSFARALSNEKKRRSDSLLKK</sequence>
<keyword evidence="6" id="KW-1185">Reference proteome</keyword>
<evidence type="ECO:0000256" key="4">
    <source>
        <dbReference type="RuleBase" id="RU361262"/>
    </source>
</evidence>
<evidence type="ECO:0000313" key="6">
    <source>
        <dbReference type="Proteomes" id="UP001652623"/>
    </source>
</evidence>
<evidence type="ECO:0000313" key="7">
    <source>
        <dbReference type="RefSeq" id="XP_060674768.1"/>
    </source>
</evidence>
<name>A0ABM4ADF2_ZIZJJ</name>
<keyword evidence="4" id="KW-0378">Hydrolase</keyword>
<dbReference type="PANTHER" id="PTHR32176">
    <property type="entry name" value="XYLOSE ISOMERASE"/>
    <property type="match status" value="1"/>
</dbReference>
<dbReference type="GeneID" id="125420592"/>
<keyword evidence="3 4" id="KW-0443">Lipid metabolism</keyword>
<comment type="function">
    <text evidence="4">Lipolytic acyl hydrolase (LAH).</text>
</comment>
<dbReference type="RefSeq" id="XP_060674768.1">
    <property type="nucleotide sequence ID" value="XM_060818785.1"/>
</dbReference>
<protein>
    <recommendedName>
        <fullName evidence="4">Patatin</fullName>
        <ecNumber evidence="4">3.1.1.-</ecNumber>
    </recommendedName>
</protein>
<dbReference type="InterPro" id="IPR002641">
    <property type="entry name" value="PNPLA_dom"/>
</dbReference>
<keyword evidence="2 4" id="KW-0442">Lipid degradation</keyword>
<gene>
    <name evidence="7" type="primary">LOC125420592</name>
</gene>
<comment type="similarity">
    <text evidence="1 4">Belongs to the patatin family.</text>
</comment>
<organism evidence="6 7">
    <name type="scientific">Ziziphus jujuba</name>
    <name type="common">Chinese jujube</name>
    <name type="synonym">Ziziphus sativa</name>
    <dbReference type="NCBI Taxonomy" id="326968"/>
    <lineage>
        <taxon>Eukaryota</taxon>
        <taxon>Viridiplantae</taxon>
        <taxon>Streptophyta</taxon>
        <taxon>Embryophyta</taxon>
        <taxon>Tracheophyta</taxon>
        <taxon>Spermatophyta</taxon>
        <taxon>Magnoliopsida</taxon>
        <taxon>eudicotyledons</taxon>
        <taxon>Gunneridae</taxon>
        <taxon>Pentapetalae</taxon>
        <taxon>rosids</taxon>
        <taxon>fabids</taxon>
        <taxon>Rosales</taxon>
        <taxon>Rhamnaceae</taxon>
        <taxon>Paliureae</taxon>
        <taxon>Ziziphus</taxon>
    </lineage>
</organism>